<name>A0A1X1TQK5_9MYCO</name>
<sequence length="332" mass="33040">MRPEGETVTLLSIAPDIMAGASRDLEGLSSELRSANAAAATQTTAVAAPAADEVSAAFAALLSSHAEGFHALSAKAAAFHDEFVKLLSGSSAQYMGTEATSAASVLGINLPNLNLPSLNLPGLHLPSINLPGIGLPGIPLLTEALGLTGGFKTPFGPLNFLTGSGSATIFSNGNLQGSLTAGLFGRPSLGLTFDGAPVSGSLLDPAAGFTEALTSTGTLRTPFGPLQVLTANGTATLLPNGHLDVSLTAHVPLSPPFYLSVAAAPVSSTTGLEEALSATGFIKTPFGALTLLTADGTATVLPNGDLDASIVARVPLLPALSLSITGVPSGIL</sequence>
<organism evidence="1 2">
    <name type="scientific">Mycobacterium conspicuum</name>
    <dbReference type="NCBI Taxonomy" id="44010"/>
    <lineage>
        <taxon>Bacteria</taxon>
        <taxon>Bacillati</taxon>
        <taxon>Actinomycetota</taxon>
        <taxon>Actinomycetes</taxon>
        <taxon>Mycobacteriales</taxon>
        <taxon>Mycobacteriaceae</taxon>
        <taxon>Mycobacterium</taxon>
    </lineage>
</organism>
<reference evidence="1 2" key="1">
    <citation type="journal article" date="2019" name="Emerg. Microbes Infect.">
        <title>Comprehensive subspecies identification of 175 nontuberculous mycobacteria species based on 7547 genomic profiles.</title>
        <authorList>
            <person name="Matsumoto Y."/>
            <person name="Kinjo T."/>
            <person name="Motooka D."/>
            <person name="Nabeya D."/>
            <person name="Jung N."/>
            <person name="Uechi K."/>
            <person name="Horii T."/>
            <person name="Iida T."/>
            <person name="Fujita J."/>
            <person name="Nakamura S."/>
        </authorList>
    </citation>
    <scope>NUCLEOTIDE SEQUENCE [LARGE SCALE GENOMIC DNA]</scope>
    <source>
        <strain evidence="1 2">JCM 14738</strain>
    </source>
</reference>
<dbReference type="InterPro" id="IPR000084">
    <property type="entry name" value="PE-PGRS_N"/>
</dbReference>
<dbReference type="SUPFAM" id="SSF140459">
    <property type="entry name" value="PE/PPE dimer-like"/>
    <property type="match status" value="1"/>
</dbReference>
<dbReference type="Proteomes" id="UP000467385">
    <property type="component" value="Chromosome"/>
</dbReference>
<dbReference type="Gene3D" id="1.10.287.850">
    <property type="entry name" value="HP0062-like domain"/>
    <property type="match status" value="1"/>
</dbReference>
<keyword evidence="2" id="KW-1185">Reference proteome</keyword>
<dbReference type="AlphaFoldDB" id="A0A1X1TQK5"/>
<protein>
    <submittedName>
        <fullName evidence="1">PE family protein</fullName>
    </submittedName>
</protein>
<dbReference type="OrthoDB" id="4726223at2"/>
<dbReference type="Pfam" id="PF00934">
    <property type="entry name" value="PE"/>
    <property type="match status" value="1"/>
</dbReference>
<proteinExistence type="predicted"/>
<evidence type="ECO:0000313" key="2">
    <source>
        <dbReference type="Proteomes" id="UP000467385"/>
    </source>
</evidence>
<gene>
    <name evidence="1" type="primary">PE17_2</name>
    <name evidence="1" type="ORF">MCNS_34380</name>
</gene>
<dbReference type="STRING" id="44010.AWC00_03505"/>
<dbReference type="InterPro" id="IPR038332">
    <property type="entry name" value="PPE_sf"/>
</dbReference>
<accession>A0A1X1TQK5</accession>
<dbReference type="EMBL" id="AP022613">
    <property type="protein sequence ID" value="BBZ40375.1"/>
    <property type="molecule type" value="Genomic_DNA"/>
</dbReference>
<evidence type="ECO:0000313" key="1">
    <source>
        <dbReference type="EMBL" id="BBZ40375.1"/>
    </source>
</evidence>